<dbReference type="InterPro" id="IPR010205">
    <property type="entry name" value="NqrF"/>
</dbReference>
<feature type="binding site" evidence="27">
    <location>
        <position position="82"/>
    </location>
    <ligand>
        <name>[2Fe-2S] cluster</name>
        <dbReference type="ChEBI" id="CHEBI:190135"/>
    </ligand>
</feature>
<evidence type="ECO:0000256" key="9">
    <source>
        <dbReference type="ARBA" id="ARBA00022475"/>
    </source>
</evidence>
<dbReference type="PROSITE" id="PS51384">
    <property type="entry name" value="FAD_FR"/>
    <property type="match status" value="1"/>
</dbReference>
<evidence type="ECO:0000256" key="27">
    <source>
        <dbReference type="HAMAP-Rule" id="MF_00430"/>
    </source>
</evidence>
<comment type="subcellular location">
    <subcellularLocation>
        <location evidence="3">Cell inner membrane</location>
    </subcellularLocation>
    <subcellularLocation>
        <location evidence="27">Cell membrane</location>
        <topology evidence="27">Single-pass membrane protein</topology>
    </subcellularLocation>
</comment>
<dbReference type="HAMAP" id="MF_00430">
    <property type="entry name" value="NqrF"/>
    <property type="match status" value="1"/>
</dbReference>
<dbReference type="InterPro" id="IPR008333">
    <property type="entry name" value="Cbr1-like_FAD-bd_dom"/>
</dbReference>
<accession>A0A0G3EC45</accession>
<comment type="function">
    <text evidence="2 27">NQR complex catalyzes the reduction of ubiquinone-1 to ubiquinol by two successive reactions, coupled with the transport of Na(+) ions from the cytoplasm to the periplasm. The first step is catalyzed by NqrF, which accepts electrons from NADH and reduces ubiquinone-1 to ubisemiquinone by a one-electron transfer pathway.</text>
</comment>
<keyword evidence="15 27" id="KW-1278">Translocase</keyword>
<dbReference type="FunFam" id="3.40.50.80:FF:000014">
    <property type="entry name" value="Na(+)-translocating NADH-quinone reductase subunit F"/>
    <property type="match status" value="1"/>
</dbReference>
<feature type="domain" description="FAD-binding FR-type" evidence="29">
    <location>
        <begin position="133"/>
        <end position="272"/>
    </location>
</feature>
<keyword evidence="17 27" id="KW-0411">Iron-sulfur</keyword>
<evidence type="ECO:0000259" key="29">
    <source>
        <dbReference type="PROSITE" id="PS51384"/>
    </source>
</evidence>
<evidence type="ECO:0000256" key="17">
    <source>
        <dbReference type="ARBA" id="ARBA00023014"/>
    </source>
</evidence>
<dbReference type="EMBL" id="CP010904">
    <property type="protein sequence ID" value="AKJ63848.1"/>
    <property type="molecule type" value="Genomic_DNA"/>
</dbReference>
<dbReference type="CDD" id="cd06188">
    <property type="entry name" value="NADH_quinone_reductase"/>
    <property type="match status" value="1"/>
</dbReference>
<dbReference type="InterPro" id="IPR001041">
    <property type="entry name" value="2Fe-2S_ferredoxin-type"/>
</dbReference>
<dbReference type="EC" id="7.2.1.1" evidence="6 27"/>
<dbReference type="SUPFAM" id="SSF52343">
    <property type="entry name" value="Ferredoxin reductase-like, C-terminal NADP-linked domain"/>
    <property type="match status" value="1"/>
</dbReference>
<dbReference type="Gene3D" id="3.40.50.80">
    <property type="entry name" value="Nucleotide-binding domain of ferredoxin-NADP reductase (FNR) module"/>
    <property type="match status" value="1"/>
</dbReference>
<dbReference type="GO" id="GO:0046872">
    <property type="term" value="F:metal ion binding"/>
    <property type="evidence" value="ECO:0007669"/>
    <property type="project" value="UniProtKB-KW"/>
</dbReference>
<sequence>MDHPFIYVLTSITVFTGVILLLVLGLLIASRKLTPQGAVTIDINGGDQQIEAKPGTSLLGTLAAREIYLPSACGGGGTCAMCKCRVVEGGGEVLPTETGQLTRQERREGVRLSCQLKVKNDLRIEIPPEVLDIRKYTCRVRSNRDVATFIRELTLELPEDAEFDFEPGGYVQIDVPEYEIAFRDFGIDERFRDTWNQLGLLELEAKNDEPCFRAYSMANHPAEKGLIILNVRIALPPKGTSYPPGIASSYIYALQPGDEVTLSGPYGDFFIKDTDREMVYIGGGAGMAPLRSHIMHLLQTLRSGRTLSYWYGGRSMRELFYVDDFRALEKEFDNFTFHIALSEPLPEDEWDGPTGFIHQVVHDHYLGDHPDPDELEYYLCGPPMMLDASMNMLHELGVEDDRIAFDDFG</sequence>
<name>A0A0G3EC45_9BACT</name>
<comment type="similarity">
    <text evidence="4 27">Belongs to the NqrF family.</text>
</comment>
<evidence type="ECO:0000256" key="18">
    <source>
        <dbReference type="ARBA" id="ARBA00023027"/>
    </source>
</evidence>
<evidence type="ECO:0000256" key="4">
    <source>
        <dbReference type="ARBA" id="ARBA00005570"/>
    </source>
</evidence>
<dbReference type="Pfam" id="PF00175">
    <property type="entry name" value="NAD_binding_1"/>
    <property type="match status" value="1"/>
</dbReference>
<evidence type="ECO:0000256" key="7">
    <source>
        <dbReference type="ARBA" id="ARBA00019729"/>
    </source>
</evidence>
<evidence type="ECO:0000256" key="25">
    <source>
        <dbReference type="ARBA" id="ARBA00030787"/>
    </source>
</evidence>
<evidence type="ECO:0000256" key="12">
    <source>
        <dbReference type="ARBA" id="ARBA00022714"/>
    </source>
</evidence>
<keyword evidence="18 27" id="KW-0520">NAD</keyword>
<keyword evidence="20 27" id="KW-0406">Ion transport</keyword>
<evidence type="ECO:0000256" key="10">
    <source>
        <dbReference type="ARBA" id="ARBA00022519"/>
    </source>
</evidence>
<comment type="subunit">
    <text evidence="5 27">Composed of six subunits; NqrA, NqrB, NqrC, NqrD, NqrE and NqrF.</text>
</comment>
<keyword evidence="9 27" id="KW-1003">Cell membrane</keyword>
<evidence type="ECO:0000256" key="23">
    <source>
        <dbReference type="ARBA" id="ARBA00023201"/>
    </source>
</evidence>
<feature type="binding site" evidence="27">
    <location>
        <position position="73"/>
    </location>
    <ligand>
        <name>[2Fe-2S] cluster</name>
        <dbReference type="ChEBI" id="CHEBI:190135"/>
    </ligand>
</feature>
<dbReference type="RefSeq" id="WP_052881239.1">
    <property type="nucleotide sequence ID" value="NZ_CP010904.1"/>
</dbReference>
<dbReference type="OrthoDB" id="9806195at2"/>
<keyword evidence="19 27" id="KW-0915">Sodium</keyword>
<evidence type="ECO:0000256" key="21">
    <source>
        <dbReference type="ARBA" id="ARBA00023075"/>
    </source>
</evidence>
<evidence type="ECO:0000256" key="24">
    <source>
        <dbReference type="ARBA" id="ARBA00030032"/>
    </source>
</evidence>
<dbReference type="CDD" id="cd00207">
    <property type="entry name" value="fer2"/>
    <property type="match status" value="1"/>
</dbReference>
<dbReference type="PROSITE" id="PS51085">
    <property type="entry name" value="2FE2S_FER_2"/>
    <property type="match status" value="1"/>
</dbReference>
<keyword evidence="12 27" id="KW-0001">2Fe-2S</keyword>
<dbReference type="GO" id="GO:0051537">
    <property type="term" value="F:2 iron, 2 sulfur cluster binding"/>
    <property type="evidence" value="ECO:0007669"/>
    <property type="project" value="UniProtKB-KW"/>
</dbReference>
<dbReference type="PANTHER" id="PTHR43644">
    <property type="entry name" value="NA(+)-TRANSLOCATING NADH-QUINONE REDUCTASE SUBUNIT"/>
    <property type="match status" value="1"/>
</dbReference>
<evidence type="ECO:0000256" key="8">
    <source>
        <dbReference type="ARBA" id="ARBA00022448"/>
    </source>
</evidence>
<dbReference type="GO" id="GO:0005886">
    <property type="term" value="C:plasma membrane"/>
    <property type="evidence" value="ECO:0007669"/>
    <property type="project" value="UniProtKB-SubCell"/>
</dbReference>
<keyword evidence="13 27" id="KW-0479">Metal-binding</keyword>
<dbReference type="Proteomes" id="UP000035268">
    <property type="component" value="Chromosome"/>
</dbReference>
<evidence type="ECO:0000256" key="15">
    <source>
        <dbReference type="ARBA" id="ARBA00022967"/>
    </source>
</evidence>
<feature type="binding site" evidence="27">
    <location>
        <position position="114"/>
    </location>
    <ligand>
        <name>[2Fe-2S] cluster</name>
        <dbReference type="ChEBI" id="CHEBI:190135"/>
    </ligand>
</feature>
<dbReference type="Pfam" id="PF00111">
    <property type="entry name" value="Fer2"/>
    <property type="match status" value="1"/>
</dbReference>
<dbReference type="InterPro" id="IPR017938">
    <property type="entry name" value="Riboflavin_synthase-like_b-brl"/>
</dbReference>
<feature type="transmembrane region" description="Helical" evidence="27">
    <location>
        <begin position="6"/>
        <end position="29"/>
    </location>
</feature>
<keyword evidence="21 27" id="KW-0830">Ubiquinone</keyword>
<keyword evidence="30" id="KW-0560">Oxidoreductase</keyword>
<dbReference type="InterPro" id="IPR039261">
    <property type="entry name" value="FNR_nucleotide-bd"/>
</dbReference>
<keyword evidence="22 27" id="KW-0472">Membrane</keyword>
<dbReference type="STRING" id="1307763.L21SP4_00578"/>
<keyword evidence="16 27" id="KW-0408">Iron</keyword>
<evidence type="ECO:0000256" key="11">
    <source>
        <dbReference type="ARBA" id="ARBA00022630"/>
    </source>
</evidence>
<dbReference type="InterPro" id="IPR001433">
    <property type="entry name" value="OxRdtase_FAD/NAD-bd"/>
</dbReference>
<evidence type="ECO:0000256" key="20">
    <source>
        <dbReference type="ARBA" id="ARBA00023065"/>
    </source>
</evidence>
<dbReference type="InterPro" id="IPR012675">
    <property type="entry name" value="Beta-grasp_dom_sf"/>
</dbReference>
<feature type="binding site" evidence="27">
    <location>
        <position position="79"/>
    </location>
    <ligand>
        <name>[2Fe-2S] cluster</name>
        <dbReference type="ChEBI" id="CHEBI:190135"/>
    </ligand>
</feature>
<dbReference type="InterPro" id="IPR036010">
    <property type="entry name" value="2Fe-2S_ferredoxin-like_sf"/>
</dbReference>
<keyword evidence="27" id="KW-0812">Transmembrane</keyword>
<feature type="domain" description="2Fe-2S ferredoxin-type" evidence="28">
    <location>
        <begin position="37"/>
        <end position="130"/>
    </location>
</feature>
<evidence type="ECO:0000313" key="30">
    <source>
        <dbReference type="EMBL" id="AKJ63848.1"/>
    </source>
</evidence>
<evidence type="ECO:0000256" key="3">
    <source>
        <dbReference type="ARBA" id="ARBA00004533"/>
    </source>
</evidence>
<dbReference type="SUPFAM" id="SSF63380">
    <property type="entry name" value="Riboflavin synthase domain-like"/>
    <property type="match status" value="1"/>
</dbReference>
<evidence type="ECO:0000256" key="5">
    <source>
        <dbReference type="ARBA" id="ARBA00011309"/>
    </source>
</evidence>
<dbReference type="Gene3D" id="3.10.20.30">
    <property type="match status" value="1"/>
</dbReference>
<evidence type="ECO:0000256" key="14">
    <source>
        <dbReference type="ARBA" id="ARBA00022827"/>
    </source>
</evidence>
<evidence type="ECO:0000256" key="19">
    <source>
        <dbReference type="ARBA" id="ARBA00023053"/>
    </source>
</evidence>
<evidence type="ECO:0000256" key="6">
    <source>
        <dbReference type="ARBA" id="ARBA00013099"/>
    </source>
</evidence>
<evidence type="ECO:0000256" key="16">
    <source>
        <dbReference type="ARBA" id="ARBA00023004"/>
    </source>
</evidence>
<comment type="cofactor">
    <cofactor evidence="1 27">
        <name>FAD</name>
        <dbReference type="ChEBI" id="CHEBI:57692"/>
    </cofactor>
</comment>
<dbReference type="PIRSF" id="PIRSF000044">
    <property type="entry name" value="Cis_Diol_DH_RD"/>
    <property type="match status" value="1"/>
</dbReference>
<dbReference type="PRINTS" id="PR00371">
    <property type="entry name" value="FPNCR"/>
</dbReference>
<dbReference type="InterPro" id="IPR017927">
    <property type="entry name" value="FAD-bd_FR_type"/>
</dbReference>
<comment type="cofactor">
    <cofactor evidence="27">
        <name>[2Fe-2S] cluster</name>
        <dbReference type="ChEBI" id="CHEBI:190135"/>
    </cofactor>
    <text evidence="27">Binds 1 [2Fe-2S] cluster.</text>
</comment>
<evidence type="ECO:0000313" key="31">
    <source>
        <dbReference type="Proteomes" id="UP000035268"/>
    </source>
</evidence>
<evidence type="ECO:0000256" key="13">
    <source>
        <dbReference type="ARBA" id="ARBA00022723"/>
    </source>
</evidence>
<dbReference type="PATRIC" id="fig|1609981.3.peg.600"/>
<protein>
    <recommendedName>
        <fullName evidence="7 27">Na(+)-translocating NADH-quinone reductase subunit F</fullName>
        <shortName evidence="27">Na(+)-NQR subunit F</shortName>
        <shortName evidence="27">Na(+)-translocating NQR subunit F</shortName>
        <ecNumber evidence="6 27">7.2.1.1</ecNumber>
    </recommendedName>
    <alternativeName>
        <fullName evidence="25 27">NQR complex subunit F</fullName>
    </alternativeName>
    <alternativeName>
        <fullName evidence="24 27">NQR-1 subunit F</fullName>
    </alternativeName>
</protein>
<keyword evidence="8 27" id="KW-0813">Transport</keyword>
<evidence type="ECO:0000259" key="28">
    <source>
        <dbReference type="PROSITE" id="PS51085"/>
    </source>
</evidence>
<evidence type="ECO:0000256" key="26">
    <source>
        <dbReference type="ARBA" id="ARBA00048891"/>
    </source>
</evidence>
<dbReference type="GO" id="GO:0009055">
    <property type="term" value="F:electron transfer activity"/>
    <property type="evidence" value="ECO:0007669"/>
    <property type="project" value="UniProtKB-UniRule"/>
</dbReference>
<proteinExistence type="inferred from homology"/>
<dbReference type="SUPFAM" id="SSF54292">
    <property type="entry name" value="2Fe-2S ferredoxin-like"/>
    <property type="match status" value="1"/>
</dbReference>
<dbReference type="InterPro" id="IPR001709">
    <property type="entry name" value="Flavoprot_Pyr_Nucl_cyt_Rdtase"/>
</dbReference>
<dbReference type="GO" id="GO:0006814">
    <property type="term" value="P:sodium ion transport"/>
    <property type="evidence" value="ECO:0007669"/>
    <property type="project" value="UniProtKB-UniRule"/>
</dbReference>
<dbReference type="Gene3D" id="2.40.30.10">
    <property type="entry name" value="Translation factors"/>
    <property type="match status" value="1"/>
</dbReference>
<reference evidence="31" key="1">
    <citation type="submission" date="2015-02" db="EMBL/GenBank/DDBJ databases">
        <title>Description and complete genome sequence of the first cultured representative of the subdivision 5 of the Verrucomicrobia phylum.</title>
        <authorList>
            <person name="Spring S."/>
            <person name="Bunk B."/>
            <person name="Sproer C."/>
            <person name="Klenk H.-P."/>
        </authorList>
    </citation>
    <scope>NUCLEOTIDE SEQUENCE [LARGE SCALE GENOMIC DNA]</scope>
    <source>
        <strain evidence="31">L21-Fru-AB</strain>
    </source>
</reference>
<dbReference type="NCBIfam" id="TIGR01941">
    <property type="entry name" value="nqrF"/>
    <property type="match status" value="1"/>
</dbReference>
<keyword evidence="10" id="KW-0997">Cell inner membrane</keyword>
<organism evidence="30 31">
    <name type="scientific">Kiritimatiella glycovorans</name>
    <dbReference type="NCBI Taxonomy" id="1307763"/>
    <lineage>
        <taxon>Bacteria</taxon>
        <taxon>Pseudomonadati</taxon>
        <taxon>Kiritimatiellota</taxon>
        <taxon>Kiritimatiellia</taxon>
        <taxon>Kiritimatiellales</taxon>
        <taxon>Kiritimatiellaceae</taxon>
        <taxon>Kiritimatiella</taxon>
    </lineage>
</organism>
<dbReference type="KEGG" id="vbl:L21SP4_00578"/>
<keyword evidence="27" id="KW-1133">Transmembrane helix</keyword>
<dbReference type="GO" id="GO:0016655">
    <property type="term" value="F:oxidoreductase activity, acting on NAD(P)H, quinone or similar compound as acceptor"/>
    <property type="evidence" value="ECO:0007669"/>
    <property type="project" value="InterPro"/>
</dbReference>
<comment type="catalytic activity">
    <reaction evidence="26 27">
        <text>a ubiquinone + n Na(+)(in) + NADH + H(+) = a ubiquinol + n Na(+)(out) + NAD(+)</text>
        <dbReference type="Rhea" id="RHEA:47748"/>
        <dbReference type="Rhea" id="RHEA-COMP:9565"/>
        <dbReference type="Rhea" id="RHEA-COMP:9566"/>
        <dbReference type="ChEBI" id="CHEBI:15378"/>
        <dbReference type="ChEBI" id="CHEBI:16389"/>
        <dbReference type="ChEBI" id="CHEBI:17976"/>
        <dbReference type="ChEBI" id="CHEBI:29101"/>
        <dbReference type="ChEBI" id="CHEBI:57540"/>
        <dbReference type="ChEBI" id="CHEBI:57945"/>
        <dbReference type="EC" id="7.2.1.1"/>
    </reaction>
</comment>
<evidence type="ECO:0000256" key="1">
    <source>
        <dbReference type="ARBA" id="ARBA00001974"/>
    </source>
</evidence>
<evidence type="ECO:0000256" key="22">
    <source>
        <dbReference type="ARBA" id="ARBA00023136"/>
    </source>
</evidence>
<keyword evidence="23 27" id="KW-0739">Sodium transport</keyword>
<gene>
    <name evidence="27 30" type="primary">nqrF</name>
    <name evidence="30" type="ORF">L21SP4_00578</name>
</gene>
<reference evidence="30 31" key="2">
    <citation type="journal article" date="2016" name="ISME J.">
        <title>Characterization of the first cultured representative of Verrucomicrobia subdivision 5 indicates the proposal of a novel phylum.</title>
        <authorList>
            <person name="Spring S."/>
            <person name="Bunk B."/>
            <person name="Sproer C."/>
            <person name="Schumann P."/>
            <person name="Rohde M."/>
            <person name="Tindall B.J."/>
            <person name="Klenk H.P."/>
        </authorList>
    </citation>
    <scope>NUCLEOTIDE SEQUENCE [LARGE SCALE GENOMIC DNA]</scope>
    <source>
        <strain evidence="30 31">L21-Fru-AB</strain>
    </source>
</reference>
<dbReference type="Pfam" id="PF00970">
    <property type="entry name" value="FAD_binding_6"/>
    <property type="match status" value="1"/>
</dbReference>
<dbReference type="AlphaFoldDB" id="A0A0G3EC45"/>
<keyword evidence="14 27" id="KW-0274">FAD</keyword>
<dbReference type="PANTHER" id="PTHR43644:SF1">
    <property type="entry name" value="NAD(P)H-FLAVIN REDUCTASE"/>
    <property type="match status" value="1"/>
</dbReference>
<keyword evidence="11 27" id="KW-0285">Flavoprotein</keyword>
<keyword evidence="31" id="KW-1185">Reference proteome</keyword>
<evidence type="ECO:0000256" key="2">
    <source>
        <dbReference type="ARBA" id="ARBA00002972"/>
    </source>
</evidence>